<dbReference type="PROSITE" id="PS51900">
    <property type="entry name" value="CB"/>
    <property type="match status" value="1"/>
</dbReference>
<dbReference type="CDD" id="cd01189">
    <property type="entry name" value="INT_ICEBs1_C_like"/>
    <property type="match status" value="1"/>
</dbReference>
<keyword evidence="3" id="KW-0233">DNA recombination</keyword>
<dbReference type="Proteomes" id="UP000638848">
    <property type="component" value="Unassembled WGS sequence"/>
</dbReference>
<dbReference type="SUPFAM" id="SSF56349">
    <property type="entry name" value="DNA breaking-rejoining enzymes"/>
    <property type="match status" value="1"/>
</dbReference>
<comment type="caution">
    <text evidence="7">The sequence shown here is derived from an EMBL/GenBank/DDBJ whole genome shotgun (WGS) entry which is preliminary data.</text>
</comment>
<comment type="similarity">
    <text evidence="1">Belongs to the 'phage' integrase family.</text>
</comment>
<keyword evidence="2 4" id="KW-0238">DNA-binding</keyword>
<dbReference type="RefSeq" id="WP_188538136.1">
    <property type="nucleotide sequence ID" value="NZ_BMEQ01000015.1"/>
</dbReference>
<dbReference type="Gene3D" id="1.10.443.10">
    <property type="entry name" value="Intergrase catalytic core"/>
    <property type="match status" value="1"/>
</dbReference>
<protein>
    <submittedName>
        <fullName evidence="7">Site-specific integrase</fullName>
    </submittedName>
</protein>
<dbReference type="InterPro" id="IPR002104">
    <property type="entry name" value="Integrase_catalytic"/>
</dbReference>
<evidence type="ECO:0000256" key="3">
    <source>
        <dbReference type="ARBA" id="ARBA00023172"/>
    </source>
</evidence>
<evidence type="ECO:0000259" key="5">
    <source>
        <dbReference type="PROSITE" id="PS51898"/>
    </source>
</evidence>
<dbReference type="InterPro" id="IPR044068">
    <property type="entry name" value="CB"/>
</dbReference>
<evidence type="ECO:0000313" key="7">
    <source>
        <dbReference type="EMBL" id="GGG62737.1"/>
    </source>
</evidence>
<evidence type="ECO:0000259" key="6">
    <source>
        <dbReference type="PROSITE" id="PS51900"/>
    </source>
</evidence>
<accession>A0A917H0A8</accession>
<dbReference type="Gene3D" id="1.10.150.130">
    <property type="match status" value="1"/>
</dbReference>
<dbReference type="AlphaFoldDB" id="A0A917H0A8"/>
<gene>
    <name evidence="7" type="primary">xerC</name>
    <name evidence="7" type="ORF">GCM10011374_27500</name>
</gene>
<evidence type="ECO:0000313" key="8">
    <source>
        <dbReference type="Proteomes" id="UP000638848"/>
    </source>
</evidence>
<dbReference type="InterPro" id="IPR010998">
    <property type="entry name" value="Integrase_recombinase_N"/>
</dbReference>
<proteinExistence type="inferred from homology"/>
<dbReference type="GO" id="GO:0006310">
    <property type="term" value="P:DNA recombination"/>
    <property type="evidence" value="ECO:0007669"/>
    <property type="project" value="UniProtKB-KW"/>
</dbReference>
<dbReference type="Pfam" id="PF00589">
    <property type="entry name" value="Phage_integrase"/>
    <property type="match status" value="1"/>
</dbReference>
<dbReference type="PROSITE" id="PS51898">
    <property type="entry name" value="TYR_RECOMBINASE"/>
    <property type="match status" value="1"/>
</dbReference>
<sequence length="364" mass="40507">MASIRERVRKDGSTTWAVLWRDMDTGTQTSRTFDDRREAQMLKDFLDANNNSFRLAVRVASELRSQSPAVRDVLTGHIERLTGVESGTRSKYRRMAIKHIIPALGARPVDRLTRADVASWFNALEVAPKTRKNIHALLSAALETAVGDHLISENPAKGIRGPKSAPRRPAVFLTRPEVDVIAETIDPRWSGFIHLLAASGLRYAEATALRPSDIRFKDERAMISVHRAWKRTDDGEKLGTPKSPRSHREVTVSRTATARLQNDLKGVSRQELVYTRPGGAHLRNGWFHENVWGPTMVELDGQGVLLARPVLHDLRHTHASWLLAAGVPIHVVSARLGHESITTTVNTYGHLVNEADRLAADALD</sequence>
<dbReference type="PANTHER" id="PTHR30349:SF64">
    <property type="entry name" value="PROPHAGE INTEGRASE INTD-RELATED"/>
    <property type="match status" value="1"/>
</dbReference>
<dbReference type="GO" id="GO:0015074">
    <property type="term" value="P:DNA integration"/>
    <property type="evidence" value="ECO:0007669"/>
    <property type="project" value="InterPro"/>
</dbReference>
<evidence type="ECO:0000256" key="2">
    <source>
        <dbReference type="ARBA" id="ARBA00023125"/>
    </source>
</evidence>
<keyword evidence="8" id="KW-1185">Reference proteome</keyword>
<evidence type="ECO:0000256" key="1">
    <source>
        <dbReference type="ARBA" id="ARBA00008857"/>
    </source>
</evidence>
<dbReference type="InterPro" id="IPR011010">
    <property type="entry name" value="DNA_brk_join_enz"/>
</dbReference>
<dbReference type="EMBL" id="BMEQ01000015">
    <property type="protein sequence ID" value="GGG62737.1"/>
    <property type="molecule type" value="Genomic_DNA"/>
</dbReference>
<evidence type="ECO:0000256" key="4">
    <source>
        <dbReference type="PROSITE-ProRule" id="PRU01248"/>
    </source>
</evidence>
<name>A0A917H0A8_9MICC</name>
<feature type="domain" description="Core-binding (CB)" evidence="6">
    <location>
        <begin position="68"/>
        <end position="146"/>
    </location>
</feature>
<feature type="domain" description="Tyr recombinase" evidence="5">
    <location>
        <begin position="168"/>
        <end position="361"/>
    </location>
</feature>
<dbReference type="GO" id="GO:0003677">
    <property type="term" value="F:DNA binding"/>
    <property type="evidence" value="ECO:0007669"/>
    <property type="project" value="UniProtKB-UniRule"/>
</dbReference>
<dbReference type="InterPro" id="IPR013762">
    <property type="entry name" value="Integrase-like_cat_sf"/>
</dbReference>
<reference evidence="7" key="2">
    <citation type="submission" date="2020-09" db="EMBL/GenBank/DDBJ databases">
        <authorList>
            <person name="Sun Q."/>
            <person name="Zhou Y."/>
        </authorList>
    </citation>
    <scope>NUCLEOTIDE SEQUENCE</scope>
    <source>
        <strain evidence="7">CGMCC 1.12187</strain>
    </source>
</reference>
<dbReference type="PANTHER" id="PTHR30349">
    <property type="entry name" value="PHAGE INTEGRASE-RELATED"/>
    <property type="match status" value="1"/>
</dbReference>
<dbReference type="InterPro" id="IPR050090">
    <property type="entry name" value="Tyrosine_recombinase_XerCD"/>
</dbReference>
<reference evidence="7" key="1">
    <citation type="journal article" date="2014" name="Int. J. Syst. Evol. Microbiol.">
        <title>Complete genome sequence of Corynebacterium casei LMG S-19264T (=DSM 44701T), isolated from a smear-ripened cheese.</title>
        <authorList>
            <consortium name="US DOE Joint Genome Institute (JGI-PGF)"/>
            <person name="Walter F."/>
            <person name="Albersmeier A."/>
            <person name="Kalinowski J."/>
            <person name="Ruckert C."/>
        </authorList>
    </citation>
    <scope>NUCLEOTIDE SEQUENCE</scope>
    <source>
        <strain evidence="7">CGMCC 1.12187</strain>
    </source>
</reference>
<organism evidence="7 8">
    <name type="scientific">Kocuria dechangensis</name>
    <dbReference type="NCBI Taxonomy" id="1176249"/>
    <lineage>
        <taxon>Bacteria</taxon>
        <taxon>Bacillati</taxon>
        <taxon>Actinomycetota</taxon>
        <taxon>Actinomycetes</taxon>
        <taxon>Micrococcales</taxon>
        <taxon>Micrococcaceae</taxon>
        <taxon>Kocuria</taxon>
    </lineage>
</organism>